<gene>
    <name evidence="1" type="ORF">NM208_g5361</name>
</gene>
<accession>A0ACC1SH79</accession>
<evidence type="ECO:0000313" key="1">
    <source>
        <dbReference type="EMBL" id="KAJ3539750.1"/>
    </source>
</evidence>
<dbReference type="Proteomes" id="UP001148629">
    <property type="component" value="Unassembled WGS sequence"/>
</dbReference>
<sequence>MFQVRMPLRSQCRSWAQQVASTPSTLRTNFGTLGPRYRVRDPAQHILSDNTTGENEAHHSFPSGPLDPLPLPLDHPAWWQGPLHEVRDRLKRASVDLPNMRSSHLCYPPPDQGIPKVREELEKRPWGFVTYRTAYGGHSDRQFLKLRGLIDVEIREYQADEGKYAPMGEVNWPVVENKALLRNVTTQTVRELFMKWTADRGVPPTEDGWDYQVARFHYCLIADRRSVQSAETTRPFIGVVYKDWVPAWHPDRIGDGDKYVPGDWTPIEGNPDGVIGWFYSPISSLIWYYDAMCVEGLWGKKPWLPYKRPPNVSNETTDLRKWRGDKAEGHDRRPSLSKLSD</sequence>
<proteinExistence type="predicted"/>
<comment type="caution">
    <text evidence="1">The sequence shown here is derived from an EMBL/GenBank/DDBJ whole genome shotgun (WGS) entry which is preliminary data.</text>
</comment>
<reference evidence="1" key="1">
    <citation type="submission" date="2022-08" db="EMBL/GenBank/DDBJ databases">
        <title>Genome Sequence of Fusarium decemcellulare.</title>
        <authorList>
            <person name="Buettner E."/>
        </authorList>
    </citation>
    <scope>NUCLEOTIDE SEQUENCE</scope>
    <source>
        <strain evidence="1">Babe19</strain>
    </source>
</reference>
<dbReference type="EMBL" id="JANRMS010000444">
    <property type="protein sequence ID" value="KAJ3539750.1"/>
    <property type="molecule type" value="Genomic_DNA"/>
</dbReference>
<keyword evidence="2" id="KW-1185">Reference proteome</keyword>
<name>A0ACC1SH79_9HYPO</name>
<protein>
    <submittedName>
        <fullName evidence="1">Uncharacterized protein</fullName>
    </submittedName>
</protein>
<evidence type="ECO:0000313" key="2">
    <source>
        <dbReference type="Proteomes" id="UP001148629"/>
    </source>
</evidence>
<organism evidence="1 2">
    <name type="scientific">Fusarium decemcellulare</name>
    <dbReference type="NCBI Taxonomy" id="57161"/>
    <lineage>
        <taxon>Eukaryota</taxon>
        <taxon>Fungi</taxon>
        <taxon>Dikarya</taxon>
        <taxon>Ascomycota</taxon>
        <taxon>Pezizomycotina</taxon>
        <taxon>Sordariomycetes</taxon>
        <taxon>Hypocreomycetidae</taxon>
        <taxon>Hypocreales</taxon>
        <taxon>Nectriaceae</taxon>
        <taxon>Fusarium</taxon>
        <taxon>Fusarium decemcellulare species complex</taxon>
    </lineage>
</organism>